<keyword evidence="2" id="KW-1185">Reference proteome</keyword>
<accession>A0ABY6CP25</accession>
<dbReference type="RefSeq" id="WP_262171442.1">
    <property type="nucleotide sequence ID" value="NZ_CP104965.1"/>
</dbReference>
<evidence type="ECO:0000313" key="2">
    <source>
        <dbReference type="Proteomes" id="UP001061862"/>
    </source>
</evidence>
<evidence type="ECO:0008006" key="3">
    <source>
        <dbReference type="Google" id="ProtNLM"/>
    </source>
</evidence>
<proteinExistence type="predicted"/>
<name>A0ABY6CP25_9HYPH</name>
<evidence type="ECO:0000313" key="1">
    <source>
        <dbReference type="EMBL" id="UXN71743.1"/>
    </source>
</evidence>
<organism evidence="1 2">
    <name type="scientific">Devosia neptuniae</name>
    <dbReference type="NCBI Taxonomy" id="191302"/>
    <lineage>
        <taxon>Bacteria</taxon>
        <taxon>Pseudomonadati</taxon>
        <taxon>Pseudomonadota</taxon>
        <taxon>Alphaproteobacteria</taxon>
        <taxon>Hyphomicrobiales</taxon>
        <taxon>Devosiaceae</taxon>
        <taxon>Devosia</taxon>
    </lineage>
</organism>
<gene>
    <name evidence="1" type="ORF">N8A98_11440</name>
</gene>
<sequence length="148" mass="16322">MNPLETKVRRLFDHYGRRSDDALQDPPIEDSGGHAAAFAEYFVGSSPQGVFGGPNDNEFRKKIPEGFAHYRKVGGKHMTIKGLTVTPLDELHAIADVDWDFAYTNKAGKSGHVTFTNYYFVTIASGEPKIFAYVTPDEQGAMAEHGLV</sequence>
<dbReference type="Proteomes" id="UP001061862">
    <property type="component" value="Chromosome"/>
</dbReference>
<protein>
    <recommendedName>
        <fullName evidence="3">Nuclear transport factor 2 family protein</fullName>
    </recommendedName>
</protein>
<dbReference type="EMBL" id="CP104965">
    <property type="protein sequence ID" value="UXN71743.1"/>
    <property type="molecule type" value="Genomic_DNA"/>
</dbReference>
<reference evidence="1 2" key="1">
    <citation type="submission" date="2022-09" db="EMBL/GenBank/DDBJ databases">
        <title>Interaction between co-microsymbionts with complementary sets of symbiotic genes in legume-rhizobium systems.</title>
        <authorList>
            <person name="Safronova V."/>
            <person name="Sazanova A."/>
            <person name="Afonin A."/>
            <person name="Chirak E."/>
        </authorList>
    </citation>
    <scope>NUCLEOTIDE SEQUENCE [LARGE SCALE GENOMIC DNA]</scope>
    <source>
        <strain evidence="1 2">A18/4-1</strain>
    </source>
</reference>